<accession>A0A4P8PC67</accession>
<sequence length="359" mass="39639">MSKDRDGRRTSRRGTLKKIGGFSLGALSFGAVGRTQAATGSSVTTADIAPPGPNGDPKSVQIDDKYTGAEMYGEGDFRVGLGTDLTMYPPVYRESLGNGSGGWEFDFTVCGSTACRFVDSNGDVKEDDKAKEMWWQEINFNDINQDLYSRNDSDWVGSTPADTQPEFDYTEFALARDGVTLALTALNPAMGSLALGATYFLSDMVNWIASQHEDDSSLKRKWDYDGLSGPLYADSSTYLLARDEMTSNSYESFTIDNIAVAFPEFPVRTKYYVTFTAPDDPSTQSISTLEEEGIYRVPATEVAAARPPGSRRSKSAADEMVYVADPKKFIEVEPVKNPSIPDRIYEEIEQKKKQRSRKQ</sequence>
<reference evidence="2 3" key="1">
    <citation type="submission" date="2019-04" db="EMBL/GenBank/DDBJ databases">
        <title>Methylomes of two halophilic Archaea, Haloarcula marismortui and Haloferax mediterranei.</title>
        <authorList>
            <person name="DasSarma S."/>
            <person name="DasSarma P."/>
            <person name="DasSarma S."/>
            <person name="Fomenkov A."/>
            <person name="Vincze T."/>
            <person name="Anton B.P."/>
            <person name="Roberts R.J."/>
        </authorList>
    </citation>
    <scope>NUCLEOTIDE SEQUENCE [LARGE SCALE GENOMIC DNA]</scope>
    <source>
        <strain evidence="3">ATCC 33500 / DSM 1411 / JCM 8866 / NBRC 14739 / NCIMB 2177 / R-4</strain>
        <plasmid evidence="2 3">pHME322</plasmid>
    </source>
</reference>
<name>A0A4P8PC67_HALMT</name>
<dbReference type="EMBL" id="CP039141">
    <property type="protein sequence ID" value="QCQ77244.1"/>
    <property type="molecule type" value="Genomic_DNA"/>
</dbReference>
<feature type="region of interest" description="Disordered" evidence="1">
    <location>
        <begin position="40"/>
        <end position="59"/>
    </location>
</feature>
<feature type="region of interest" description="Disordered" evidence="1">
    <location>
        <begin position="340"/>
        <end position="359"/>
    </location>
</feature>
<protein>
    <submittedName>
        <fullName evidence="2">Halocin-H4</fullName>
    </submittedName>
</protein>
<keyword evidence="2" id="KW-0614">Plasmid</keyword>
<geneLocation type="plasmid" evidence="2 3">
    <name>pHME322</name>
</geneLocation>
<dbReference type="RefSeq" id="WP_014732703.1">
    <property type="nucleotide sequence ID" value="NC_017943.1"/>
</dbReference>
<evidence type="ECO:0000313" key="2">
    <source>
        <dbReference type="EMBL" id="QCQ77244.1"/>
    </source>
</evidence>
<proteinExistence type="predicted"/>
<dbReference type="OrthoDB" id="351082at2157"/>
<dbReference type="GeneID" id="40158387"/>
<evidence type="ECO:0000313" key="3">
    <source>
        <dbReference type="Proteomes" id="UP000299011"/>
    </source>
</evidence>
<evidence type="ECO:0000256" key="1">
    <source>
        <dbReference type="SAM" id="MobiDB-lite"/>
    </source>
</evidence>
<organism evidence="2 3">
    <name type="scientific">Haloferax mediterranei (strain ATCC 33500 / DSM 1411 / JCM 8866 / NBRC 14739 / NCIMB 2177 / R-4)</name>
    <name type="common">Halobacterium mediterranei</name>
    <dbReference type="NCBI Taxonomy" id="523841"/>
    <lineage>
        <taxon>Archaea</taxon>
        <taxon>Methanobacteriati</taxon>
        <taxon>Methanobacteriota</taxon>
        <taxon>Stenosarchaea group</taxon>
        <taxon>Halobacteria</taxon>
        <taxon>Halobacteriales</taxon>
        <taxon>Haloferacaceae</taxon>
        <taxon>Haloferax</taxon>
    </lineage>
</organism>
<gene>
    <name evidence="2" type="primary">halH4</name>
    <name evidence="2" type="ORF">E6P09_18180</name>
</gene>
<dbReference type="KEGG" id="hme:HFX_5264"/>
<dbReference type="AlphaFoldDB" id="A0A4P8PC67"/>
<dbReference type="Proteomes" id="UP000299011">
    <property type="component" value="Plasmid pHME322"/>
</dbReference>